<dbReference type="EMBL" id="JAQLXO010000005">
    <property type="protein sequence ID" value="MDB7982125.1"/>
    <property type="molecule type" value="Genomic_DNA"/>
</dbReference>
<feature type="domain" description="Mucin binding" evidence="3">
    <location>
        <begin position="565"/>
        <end position="642"/>
    </location>
</feature>
<proteinExistence type="predicted"/>
<protein>
    <submittedName>
        <fullName evidence="5">LPXTG cell wall anchor domain-containing protein</fullName>
    </submittedName>
</protein>
<dbReference type="Pfam" id="PF17966">
    <property type="entry name" value="Muc_B2"/>
    <property type="match status" value="4"/>
</dbReference>
<dbReference type="Pfam" id="PF17965">
    <property type="entry name" value="MucBP_2"/>
    <property type="match status" value="3"/>
</dbReference>
<organism evidence="5 6">
    <name type="scientific">Faecalicoccus pleomorphus</name>
    <dbReference type="NCBI Taxonomy" id="1323"/>
    <lineage>
        <taxon>Bacteria</taxon>
        <taxon>Bacillati</taxon>
        <taxon>Bacillota</taxon>
        <taxon>Erysipelotrichia</taxon>
        <taxon>Erysipelotrichales</taxon>
        <taxon>Erysipelotrichaceae</taxon>
        <taxon>Faecalicoccus</taxon>
    </lineage>
</organism>
<accession>A0AAW6CT70</accession>
<gene>
    <name evidence="5" type="ORF">PND82_04740</name>
</gene>
<evidence type="ECO:0000259" key="4">
    <source>
        <dbReference type="Pfam" id="PF17966"/>
    </source>
</evidence>
<evidence type="ECO:0000259" key="3">
    <source>
        <dbReference type="Pfam" id="PF17965"/>
    </source>
</evidence>
<sequence length="823" mass="90770">MDQVSLQKSITRTIDYVDGLTKEKVADSVEQNITFTRHVVVDKVTGEVLGYDTNGDGMVDTKNADDAWMTDSNTWAEVTSPDLSSKGYEAPDVSKVDEKVVTSNISDETVTVTYNRSMQKVVYTIIDDTAKKTLKDKVEFDHGLSGSKLSKKRADLDTIIKVYTNKGYEVVSQDEVPSAFDTDKSTDQVITIHLKHPTITVTPDNPQTPGGRIDGSEGIWPSEAGKEELTKTITRNIHYVDGLTRDEVADSVTQKVIFNRHVIIDKVTGAVLGYDTNRDDQVDITDSDDAWMTDSNTWAEVTSPDLSSKGYEAPDVSKVDEKVVTSNISDETVTVTYNRSMQKVVYTIIDDSADTTLEDKVAFDSGASETNLHKTQKDFDAIIKTYTDKGYEVVNQGTLPTAFDTDSSKDQEVVVHLKHAIITVTPEDPKKPGQPIDGSESNWPSEAGANALSKTITRTIDYLDELTSDKIADSVNQSMTFKRHVIIDKVTGEVLGYDTNGDDMVDTTDADDAWMTDSNTWAEVTSPDLSLKGYEAPDVSKVDEKVVTSNISDETVTVTYNRSMQKVVYTIIDDTAKKTLEDNVLLDTGPSGASLNKTQEDLQKIADGYGTKGYAIVSVDTLPEHFDIDPSTDQVVIIHLEHTYETITPDNAKTPGDPIDGSESVWPKEAGKENLQKSTTRTIEYIDGMTKENVADSVEQTVEFERHVILDKVTGEVLGYDTNDDNQVDTEDPDQAWMHTDGEWSEVVSPDLSSQGYEKPSMEKVEAENVDPSTETKTIQIVYEISNRIILPSTGGIGSLFYTISGLILTGIGWKGFRKNKKK</sequence>
<feature type="domain" description="Mucin binding" evidence="3">
    <location>
        <begin position="119"/>
        <end position="196"/>
    </location>
</feature>
<keyword evidence="2" id="KW-0812">Transmembrane</keyword>
<feature type="transmembrane region" description="Helical" evidence="2">
    <location>
        <begin position="789"/>
        <end position="814"/>
    </location>
</feature>
<dbReference type="Gene3D" id="2.60.40.4300">
    <property type="match status" value="4"/>
</dbReference>
<evidence type="ECO:0000313" key="5">
    <source>
        <dbReference type="EMBL" id="MDB7982125.1"/>
    </source>
</evidence>
<keyword evidence="2" id="KW-0472">Membrane</keyword>
<dbReference type="InterPro" id="IPR041495">
    <property type="entry name" value="Mub_B2"/>
</dbReference>
<dbReference type="Gene3D" id="3.10.20.470">
    <property type="match status" value="3"/>
</dbReference>
<name>A0AAW6CT70_9FIRM</name>
<feature type="region of interest" description="Disordered" evidence="1">
    <location>
        <begin position="748"/>
        <end position="771"/>
    </location>
</feature>
<evidence type="ECO:0000256" key="2">
    <source>
        <dbReference type="SAM" id="Phobius"/>
    </source>
</evidence>
<feature type="domain" description="Mub B2-like" evidence="4">
    <location>
        <begin position="2"/>
        <end position="116"/>
    </location>
</feature>
<feature type="domain" description="Mub B2-like" evidence="4">
    <location>
        <begin position="226"/>
        <end position="339"/>
    </location>
</feature>
<dbReference type="RefSeq" id="WP_272001503.1">
    <property type="nucleotide sequence ID" value="NZ_JAQLXO010000005.1"/>
</dbReference>
<feature type="domain" description="Mub B2-like" evidence="4">
    <location>
        <begin position="449"/>
        <end position="562"/>
    </location>
</feature>
<keyword evidence="2" id="KW-1133">Transmembrane helix</keyword>
<evidence type="ECO:0000313" key="6">
    <source>
        <dbReference type="Proteomes" id="UP001212981"/>
    </source>
</evidence>
<feature type="region of interest" description="Disordered" evidence="1">
    <location>
        <begin position="425"/>
        <end position="448"/>
    </location>
</feature>
<dbReference type="Proteomes" id="UP001212981">
    <property type="component" value="Unassembled WGS sequence"/>
</dbReference>
<dbReference type="AlphaFoldDB" id="A0AAW6CT70"/>
<comment type="caution">
    <text evidence="5">The sequence shown here is derived from an EMBL/GenBank/DDBJ whole genome shotgun (WGS) entry which is preliminary data.</text>
</comment>
<evidence type="ECO:0000256" key="1">
    <source>
        <dbReference type="SAM" id="MobiDB-lite"/>
    </source>
</evidence>
<dbReference type="InterPro" id="IPR041558">
    <property type="entry name" value="MucBP_2"/>
</dbReference>
<feature type="domain" description="Mucin binding" evidence="3">
    <location>
        <begin position="342"/>
        <end position="419"/>
    </location>
</feature>
<feature type="domain" description="Mub B2-like" evidence="4">
    <location>
        <begin position="672"/>
        <end position="784"/>
    </location>
</feature>
<reference evidence="5" key="1">
    <citation type="submission" date="2023-01" db="EMBL/GenBank/DDBJ databases">
        <title>Human gut microbiome strain richness.</title>
        <authorList>
            <person name="Chen-Liaw A."/>
        </authorList>
    </citation>
    <scope>NUCLEOTIDE SEQUENCE</scope>
    <source>
        <strain evidence="5">D8_m1001271B151109d0_201107</strain>
    </source>
</reference>
<dbReference type="NCBIfam" id="TIGR01167">
    <property type="entry name" value="LPXTG_anchor"/>
    <property type="match status" value="1"/>
</dbReference>